<protein>
    <submittedName>
        <fullName evidence="1">Uncharacterized protein</fullName>
    </submittedName>
</protein>
<evidence type="ECO:0000313" key="1">
    <source>
        <dbReference type="Ensembl" id="ENSSPUP00000020857.1"/>
    </source>
</evidence>
<keyword evidence="2" id="KW-1185">Reference proteome</keyword>
<name>A0A8D0H9Q0_SPHPU</name>
<dbReference type="Ensembl" id="ENSSPUT00000022225.1">
    <property type="protein sequence ID" value="ENSSPUP00000020857.1"/>
    <property type="gene ID" value="ENSSPUG00000016025.1"/>
</dbReference>
<organism evidence="1 2">
    <name type="scientific">Sphenodon punctatus</name>
    <name type="common">Tuatara</name>
    <name type="synonym">Hatteria punctata</name>
    <dbReference type="NCBI Taxonomy" id="8508"/>
    <lineage>
        <taxon>Eukaryota</taxon>
        <taxon>Metazoa</taxon>
        <taxon>Chordata</taxon>
        <taxon>Craniata</taxon>
        <taxon>Vertebrata</taxon>
        <taxon>Euteleostomi</taxon>
        <taxon>Lepidosauria</taxon>
        <taxon>Sphenodontia</taxon>
        <taxon>Sphenodontidae</taxon>
        <taxon>Sphenodon</taxon>
    </lineage>
</organism>
<dbReference type="Pfam" id="PF24479">
    <property type="entry name" value="PSI_PlexinA-B"/>
    <property type="match status" value="1"/>
</dbReference>
<accession>A0A8D0H9Q0</accession>
<reference evidence="1" key="2">
    <citation type="submission" date="2025-09" db="UniProtKB">
        <authorList>
            <consortium name="Ensembl"/>
        </authorList>
    </citation>
    <scope>IDENTIFICATION</scope>
</reference>
<sequence length="44" mass="5188">MFVSTEFKFYNCSAHQLCLSCVNSAFRCHWCKYRNLCTQDPTTC</sequence>
<proteinExistence type="predicted"/>
<dbReference type="AlphaFoldDB" id="A0A8D0H9Q0"/>
<reference evidence="1" key="1">
    <citation type="submission" date="2025-08" db="UniProtKB">
        <authorList>
            <consortium name="Ensembl"/>
        </authorList>
    </citation>
    <scope>IDENTIFICATION</scope>
</reference>
<evidence type="ECO:0000313" key="2">
    <source>
        <dbReference type="Proteomes" id="UP000694392"/>
    </source>
</evidence>
<dbReference type="Proteomes" id="UP000694392">
    <property type="component" value="Unplaced"/>
</dbReference>